<keyword evidence="2" id="KW-0378">Hydrolase</keyword>
<dbReference type="RefSeq" id="WP_222202641.1">
    <property type="nucleotide sequence ID" value="NZ_CAJZAH010000002.1"/>
</dbReference>
<reference evidence="4 5" key="1">
    <citation type="submission" date="2021-08" db="EMBL/GenBank/DDBJ databases">
        <authorList>
            <person name="Peeters C."/>
        </authorList>
    </citation>
    <scope>NUCLEOTIDE SEQUENCE [LARGE SCALE GENOMIC DNA]</scope>
    <source>
        <strain evidence="4 5">LMG 21510</strain>
    </source>
</reference>
<gene>
    <name evidence="4" type="ORF">LMG21510_02934</name>
</gene>
<keyword evidence="5" id="KW-1185">Reference proteome</keyword>
<name>A0ABM8X6V7_9BURK</name>
<dbReference type="PANTHER" id="PTHR21660">
    <property type="entry name" value="THIOESTERASE SUPERFAMILY MEMBER-RELATED"/>
    <property type="match status" value="1"/>
</dbReference>
<evidence type="ECO:0000313" key="5">
    <source>
        <dbReference type="Proteomes" id="UP000721236"/>
    </source>
</evidence>
<dbReference type="PANTHER" id="PTHR21660:SF1">
    <property type="entry name" value="ACYL-COENZYME A THIOESTERASE 13"/>
    <property type="match status" value="1"/>
</dbReference>
<feature type="domain" description="Thioesterase" evidence="3">
    <location>
        <begin position="61"/>
        <end position="136"/>
    </location>
</feature>
<evidence type="ECO:0000259" key="3">
    <source>
        <dbReference type="Pfam" id="PF03061"/>
    </source>
</evidence>
<dbReference type="InterPro" id="IPR029069">
    <property type="entry name" value="HotDog_dom_sf"/>
</dbReference>
<evidence type="ECO:0000256" key="1">
    <source>
        <dbReference type="ARBA" id="ARBA00008324"/>
    </source>
</evidence>
<dbReference type="InterPro" id="IPR039298">
    <property type="entry name" value="ACOT13"/>
</dbReference>
<dbReference type="SUPFAM" id="SSF54637">
    <property type="entry name" value="Thioesterase/thiol ester dehydrase-isomerase"/>
    <property type="match status" value="1"/>
</dbReference>
<dbReference type="InterPro" id="IPR006683">
    <property type="entry name" value="Thioestr_dom"/>
</dbReference>
<dbReference type="InterPro" id="IPR003736">
    <property type="entry name" value="PAAI_dom"/>
</dbReference>
<dbReference type="Pfam" id="PF03061">
    <property type="entry name" value="4HBT"/>
    <property type="match status" value="1"/>
</dbReference>
<evidence type="ECO:0000313" key="4">
    <source>
        <dbReference type="EMBL" id="CAG9175691.1"/>
    </source>
</evidence>
<protein>
    <recommendedName>
        <fullName evidence="3">Thioesterase domain-containing protein</fullName>
    </recommendedName>
</protein>
<dbReference type="Gene3D" id="3.10.129.10">
    <property type="entry name" value="Hotdog Thioesterase"/>
    <property type="match status" value="1"/>
</dbReference>
<evidence type="ECO:0000256" key="2">
    <source>
        <dbReference type="ARBA" id="ARBA00022801"/>
    </source>
</evidence>
<dbReference type="Proteomes" id="UP000721236">
    <property type="component" value="Unassembled WGS sequence"/>
</dbReference>
<dbReference type="EMBL" id="CAJZAH010000002">
    <property type="protein sequence ID" value="CAG9175691.1"/>
    <property type="molecule type" value="Genomic_DNA"/>
</dbReference>
<organism evidence="4 5">
    <name type="scientific">Cupriavidus respiraculi</name>
    <dbReference type="NCBI Taxonomy" id="195930"/>
    <lineage>
        <taxon>Bacteria</taxon>
        <taxon>Pseudomonadati</taxon>
        <taxon>Pseudomonadota</taxon>
        <taxon>Betaproteobacteria</taxon>
        <taxon>Burkholderiales</taxon>
        <taxon>Burkholderiaceae</taxon>
        <taxon>Cupriavidus</taxon>
    </lineage>
</organism>
<sequence>MDSSAQFQPEIVPAAPGTPERPYFGIDVPLMRHLGLQPVHMEEGLCRTRLPANPALVNSRGDVHGGTLMATLDFTLSGAARSHAPLETGVITIDMSTHFLAAARGELTLESRCLRRGARIAFCEAEVKDASGTVVCVARAAFKLVPLSAGGN</sequence>
<dbReference type="NCBIfam" id="TIGR00369">
    <property type="entry name" value="unchar_dom_1"/>
    <property type="match status" value="1"/>
</dbReference>
<comment type="similarity">
    <text evidence="1">Belongs to the thioesterase PaaI family.</text>
</comment>
<dbReference type="CDD" id="cd03443">
    <property type="entry name" value="PaaI_thioesterase"/>
    <property type="match status" value="1"/>
</dbReference>
<proteinExistence type="inferred from homology"/>
<accession>A0ABM8X6V7</accession>
<comment type="caution">
    <text evidence="4">The sequence shown here is derived from an EMBL/GenBank/DDBJ whole genome shotgun (WGS) entry which is preliminary data.</text>
</comment>